<dbReference type="EMBL" id="JAUJFI010000009">
    <property type="protein sequence ID" value="MDQ2101792.1"/>
    <property type="molecule type" value="Genomic_DNA"/>
</dbReference>
<dbReference type="CDD" id="cd03454">
    <property type="entry name" value="YdeM"/>
    <property type="match status" value="1"/>
</dbReference>
<comment type="caution">
    <text evidence="2">The sequence shown here is derived from an EMBL/GenBank/DDBJ whole genome shotgun (WGS) entry which is preliminary data.</text>
</comment>
<evidence type="ECO:0000313" key="2">
    <source>
        <dbReference type="EMBL" id="MDQ2101792.1"/>
    </source>
</evidence>
<dbReference type="RefSeq" id="WP_306703793.1">
    <property type="nucleotide sequence ID" value="NZ_JAUJFI010000009.1"/>
</dbReference>
<proteinExistence type="predicted"/>
<dbReference type="PANTHER" id="PTHR43664:SF1">
    <property type="entry name" value="BETA-METHYLMALYL-COA DEHYDRATASE"/>
    <property type="match status" value="1"/>
</dbReference>
<dbReference type="Proteomes" id="UP001227317">
    <property type="component" value="Unassembled WGS sequence"/>
</dbReference>
<protein>
    <submittedName>
        <fullName evidence="2">MaoC family dehydratase</fullName>
    </submittedName>
</protein>
<organism evidence="2 3">
    <name type="scientific">Azospirillum isscasi</name>
    <dbReference type="NCBI Taxonomy" id="3053926"/>
    <lineage>
        <taxon>Bacteria</taxon>
        <taxon>Pseudomonadati</taxon>
        <taxon>Pseudomonadota</taxon>
        <taxon>Alphaproteobacteria</taxon>
        <taxon>Rhodospirillales</taxon>
        <taxon>Azospirillaceae</taxon>
        <taxon>Azospirillum</taxon>
    </lineage>
</organism>
<evidence type="ECO:0000313" key="3">
    <source>
        <dbReference type="Proteomes" id="UP001227317"/>
    </source>
</evidence>
<dbReference type="PANTHER" id="PTHR43664">
    <property type="entry name" value="MONOAMINE OXIDASE-RELATED"/>
    <property type="match status" value="1"/>
</dbReference>
<evidence type="ECO:0000259" key="1">
    <source>
        <dbReference type="Pfam" id="PF01575"/>
    </source>
</evidence>
<dbReference type="SUPFAM" id="SSF54637">
    <property type="entry name" value="Thioesterase/thiol ester dehydrase-isomerase"/>
    <property type="match status" value="1"/>
</dbReference>
<dbReference type="Gene3D" id="3.10.129.10">
    <property type="entry name" value="Hotdog Thioesterase"/>
    <property type="match status" value="1"/>
</dbReference>
<dbReference type="InterPro" id="IPR052342">
    <property type="entry name" value="MCH/BMMD"/>
</dbReference>
<keyword evidence="3" id="KW-1185">Reference proteome</keyword>
<dbReference type="Pfam" id="PF01575">
    <property type="entry name" value="MaoC_dehydratas"/>
    <property type="match status" value="1"/>
</dbReference>
<dbReference type="InterPro" id="IPR002539">
    <property type="entry name" value="MaoC-like_dom"/>
</dbReference>
<gene>
    <name evidence="2" type="ORF">QSG27_03685</name>
</gene>
<sequence>MRDDEAMRYLDDLTPGDRFTGGPVTVTEEDIVAFARQFDPQPFHLDPEAAKATLFGGLAASGWHTAGLTMRMIVTGDGALAGGFVGMGVEEIRWPRATRPGDVLRIESEILEVRASAKRPDQGVARVRTTTFNQKDEMVQQMTANLLVLRRPGVDR</sequence>
<feature type="domain" description="MaoC-like" evidence="1">
    <location>
        <begin position="22"/>
        <end position="128"/>
    </location>
</feature>
<name>A0ABU0WCH9_9PROT</name>
<accession>A0ABU0WCH9</accession>
<reference evidence="2 3" key="1">
    <citation type="submission" date="2023-06" db="EMBL/GenBank/DDBJ databases">
        <title>Azospirillum isscasensis sp.nov, a bacterium isolated from rhizosphere soil of rice.</title>
        <authorList>
            <person name="Wang H."/>
        </authorList>
    </citation>
    <scope>NUCLEOTIDE SEQUENCE [LARGE SCALE GENOMIC DNA]</scope>
    <source>
        <strain evidence="2 3">C340-1</strain>
    </source>
</reference>
<dbReference type="InterPro" id="IPR029069">
    <property type="entry name" value="HotDog_dom_sf"/>
</dbReference>